<accession>A0AA38MJ96</accession>
<dbReference type="Proteomes" id="UP001168821">
    <property type="component" value="Unassembled WGS sequence"/>
</dbReference>
<reference evidence="1" key="1">
    <citation type="journal article" date="2023" name="G3 (Bethesda)">
        <title>Whole genome assemblies of Zophobas morio and Tenebrio molitor.</title>
        <authorList>
            <person name="Kaur S."/>
            <person name="Stinson S.A."/>
            <person name="diCenzo G.C."/>
        </authorList>
    </citation>
    <scope>NUCLEOTIDE SEQUENCE</scope>
    <source>
        <strain evidence="1">QUZm001</strain>
    </source>
</reference>
<dbReference type="Gene3D" id="3.40.50.300">
    <property type="entry name" value="P-loop containing nucleotide triphosphate hydrolases"/>
    <property type="match status" value="1"/>
</dbReference>
<name>A0AA38MJ96_9CUCU</name>
<comment type="caution">
    <text evidence="1">The sequence shown here is derived from an EMBL/GenBank/DDBJ whole genome shotgun (WGS) entry which is preliminary data.</text>
</comment>
<dbReference type="AlphaFoldDB" id="A0AA38MJ96"/>
<dbReference type="InterPro" id="IPR027417">
    <property type="entry name" value="P-loop_NTPase"/>
</dbReference>
<protein>
    <submittedName>
        <fullName evidence="1">Uncharacterized protein</fullName>
    </submittedName>
</protein>
<gene>
    <name evidence="1" type="ORF">Zmor_009891</name>
</gene>
<evidence type="ECO:0000313" key="2">
    <source>
        <dbReference type="Proteomes" id="UP001168821"/>
    </source>
</evidence>
<proteinExistence type="predicted"/>
<dbReference type="EMBL" id="JALNTZ010000003">
    <property type="protein sequence ID" value="KAJ3658133.1"/>
    <property type="molecule type" value="Genomic_DNA"/>
</dbReference>
<sequence length="209" mass="24390">MSFRKKVRSLVNSIRKIFSFTAVTNTDQLWQEFQSQNVVMLWIVGPLFSGKKSLASYLTENSTLRLLRTESTQTTNHEPRKHIIKSTIYQLKQEIKNNFKFCSGFIVSDFPVKMSEILEFENSICKPSVVICIESTLDATLGRALVYDPAADLNEIRVQYVVENKFMEKILRKYSKENKARRIFSRYPIHEMHAKVVEVLETEFSCKFK</sequence>
<organism evidence="1 2">
    <name type="scientific">Zophobas morio</name>
    <dbReference type="NCBI Taxonomy" id="2755281"/>
    <lineage>
        <taxon>Eukaryota</taxon>
        <taxon>Metazoa</taxon>
        <taxon>Ecdysozoa</taxon>
        <taxon>Arthropoda</taxon>
        <taxon>Hexapoda</taxon>
        <taxon>Insecta</taxon>
        <taxon>Pterygota</taxon>
        <taxon>Neoptera</taxon>
        <taxon>Endopterygota</taxon>
        <taxon>Coleoptera</taxon>
        <taxon>Polyphaga</taxon>
        <taxon>Cucujiformia</taxon>
        <taxon>Tenebrionidae</taxon>
        <taxon>Zophobas</taxon>
    </lineage>
</organism>
<keyword evidence="2" id="KW-1185">Reference proteome</keyword>
<evidence type="ECO:0000313" key="1">
    <source>
        <dbReference type="EMBL" id="KAJ3658133.1"/>
    </source>
</evidence>